<dbReference type="CDD" id="cd07153">
    <property type="entry name" value="Fur_like"/>
    <property type="match status" value="1"/>
</dbReference>
<evidence type="ECO:0000256" key="1">
    <source>
        <dbReference type="ARBA" id="ARBA00007957"/>
    </source>
</evidence>
<evidence type="ECO:0000256" key="6">
    <source>
        <dbReference type="ARBA" id="ARBA00023163"/>
    </source>
</evidence>
<evidence type="ECO:0000313" key="8">
    <source>
        <dbReference type="Proteomes" id="UP001499930"/>
    </source>
</evidence>
<protein>
    <submittedName>
        <fullName evidence="7">Transcriptional repressor</fullName>
    </submittedName>
</protein>
<dbReference type="Pfam" id="PF01475">
    <property type="entry name" value="FUR"/>
    <property type="match status" value="1"/>
</dbReference>
<keyword evidence="5" id="KW-0238">DNA-binding</keyword>
<dbReference type="Gene3D" id="3.30.1490.190">
    <property type="match status" value="1"/>
</dbReference>
<dbReference type="InterPro" id="IPR036390">
    <property type="entry name" value="WH_DNA-bd_sf"/>
</dbReference>
<gene>
    <name evidence="7" type="ORF">GCM10017559_15350</name>
</gene>
<dbReference type="InterPro" id="IPR002481">
    <property type="entry name" value="FUR"/>
</dbReference>
<dbReference type="RefSeq" id="WP_344890344.1">
    <property type="nucleotide sequence ID" value="NZ_BAAAWD010000006.1"/>
</dbReference>
<dbReference type="SUPFAM" id="SSF46785">
    <property type="entry name" value="Winged helix' DNA-binding domain"/>
    <property type="match status" value="1"/>
</dbReference>
<dbReference type="InterPro" id="IPR036388">
    <property type="entry name" value="WH-like_DNA-bd_sf"/>
</dbReference>
<keyword evidence="8" id="KW-1185">Reference proteome</keyword>
<evidence type="ECO:0000313" key="7">
    <source>
        <dbReference type="EMBL" id="GAA2995834.1"/>
    </source>
</evidence>
<organism evidence="7 8">
    <name type="scientific">Streptosporangium longisporum</name>
    <dbReference type="NCBI Taxonomy" id="46187"/>
    <lineage>
        <taxon>Bacteria</taxon>
        <taxon>Bacillati</taxon>
        <taxon>Actinomycetota</taxon>
        <taxon>Actinomycetes</taxon>
        <taxon>Streptosporangiales</taxon>
        <taxon>Streptosporangiaceae</taxon>
        <taxon>Streptosporangium</taxon>
    </lineage>
</organism>
<accession>A0ABN3XUH7</accession>
<evidence type="ECO:0000256" key="4">
    <source>
        <dbReference type="ARBA" id="ARBA00023015"/>
    </source>
</evidence>
<dbReference type="InterPro" id="IPR043135">
    <property type="entry name" value="Fur_C"/>
</dbReference>
<name>A0ABN3XUH7_9ACTN</name>
<dbReference type="PANTHER" id="PTHR33202:SF7">
    <property type="entry name" value="FERRIC UPTAKE REGULATION PROTEIN"/>
    <property type="match status" value="1"/>
</dbReference>
<dbReference type="EMBL" id="BAAAWD010000006">
    <property type="protein sequence ID" value="GAA2995834.1"/>
    <property type="molecule type" value="Genomic_DNA"/>
</dbReference>
<evidence type="ECO:0000256" key="5">
    <source>
        <dbReference type="ARBA" id="ARBA00023125"/>
    </source>
</evidence>
<keyword evidence="2" id="KW-0678">Repressor</keyword>
<comment type="caution">
    <text evidence="7">The sequence shown here is derived from an EMBL/GenBank/DDBJ whole genome shotgun (WGS) entry which is preliminary data.</text>
</comment>
<proteinExistence type="inferred from homology"/>
<dbReference type="Gene3D" id="1.10.10.10">
    <property type="entry name" value="Winged helix-like DNA-binding domain superfamily/Winged helix DNA-binding domain"/>
    <property type="match status" value="1"/>
</dbReference>
<reference evidence="7 8" key="1">
    <citation type="journal article" date="2019" name="Int. J. Syst. Evol. Microbiol.">
        <title>The Global Catalogue of Microorganisms (GCM) 10K type strain sequencing project: providing services to taxonomists for standard genome sequencing and annotation.</title>
        <authorList>
            <consortium name="The Broad Institute Genomics Platform"/>
            <consortium name="The Broad Institute Genome Sequencing Center for Infectious Disease"/>
            <person name="Wu L."/>
            <person name="Ma J."/>
        </authorList>
    </citation>
    <scope>NUCLEOTIDE SEQUENCE [LARGE SCALE GENOMIC DNA]</scope>
    <source>
        <strain evidence="7 8">JCM 3106</strain>
    </source>
</reference>
<keyword evidence="6" id="KW-0804">Transcription</keyword>
<dbReference type="Proteomes" id="UP001499930">
    <property type="component" value="Unassembled WGS sequence"/>
</dbReference>
<evidence type="ECO:0000256" key="3">
    <source>
        <dbReference type="ARBA" id="ARBA00022833"/>
    </source>
</evidence>
<dbReference type="PANTHER" id="PTHR33202">
    <property type="entry name" value="ZINC UPTAKE REGULATION PROTEIN"/>
    <property type="match status" value="1"/>
</dbReference>
<comment type="similarity">
    <text evidence="1">Belongs to the Fur family.</text>
</comment>
<keyword evidence="3" id="KW-0862">Zinc</keyword>
<evidence type="ECO:0000256" key="2">
    <source>
        <dbReference type="ARBA" id="ARBA00022491"/>
    </source>
</evidence>
<sequence length="137" mass="15485">MTETSWHEELRARGYRVTPQRQLVLEAVKDCEHATPEEICARVRETARGVNISTVYRTLELLEELGMVTHSHLGHGAPTYHLTAEADHVHLVCRGCGEISEVSPDLVKNFVTHLDTELGFATDVHHLTIFGRCRDCR</sequence>
<keyword evidence="4" id="KW-0805">Transcription regulation</keyword>